<keyword evidence="2" id="KW-1133">Transmembrane helix</keyword>
<accession>A0ABP0TRN5</accession>
<feature type="transmembrane region" description="Helical" evidence="2">
    <location>
        <begin position="364"/>
        <end position="387"/>
    </location>
</feature>
<proteinExistence type="predicted"/>
<evidence type="ECO:0000313" key="4">
    <source>
        <dbReference type="Proteomes" id="UP001497512"/>
    </source>
</evidence>
<evidence type="ECO:0000313" key="3">
    <source>
        <dbReference type="EMBL" id="CAK9203346.1"/>
    </source>
</evidence>
<dbReference type="InterPro" id="IPR010605">
    <property type="entry name" value="DUF1191"/>
</dbReference>
<feature type="compositionally biased region" description="Low complexity" evidence="1">
    <location>
        <begin position="340"/>
        <end position="353"/>
    </location>
</feature>
<dbReference type="PANTHER" id="PTHR33512">
    <property type="entry name" value="PROTEIN, PUTATIVE (DUF1191)-RELATED"/>
    <property type="match status" value="1"/>
</dbReference>
<keyword evidence="4" id="KW-1185">Reference proteome</keyword>
<sequence>MSATARSLTPSSISCFILKDTSFMNTIVNEVGECCSSSSSPQCGWQSSRKVQAAAAADRTCYHHHVSRCMTHNRCGIDQQLVLLQQQQIFLCILLTIFWSMGLVHGSSSSSTTSAILRDDSSLAAAPGVDITSLDDTIQQVAFAAFAALIRPRTGVIYTATSMPANLSGVLIEVVRLRVGSLRKRGIILGGFTIPSGVKVLNPPYHEVVLVYRDFGNLAVYSSPLPGQEIVSPVLGIKVYSAQTLHPAAPLPPLEVTALMSPITIIIPQNSLLATFPPAFCAEFNDNGTTTISNVSLTPNICAARSLGDFALLGQVLAPSPSPLLAPPGLAPSSVPAPSPSSGSAASSSSPSSHGHGKSKTWKIVLGTVLGTLGLVAITSLLAFAFVKYRRRRRFARMQHQADTGETLQQEMVGHSRAPAAAGVRTRPTIEREFHIS</sequence>
<keyword evidence="2" id="KW-0472">Membrane</keyword>
<dbReference type="Proteomes" id="UP001497512">
    <property type="component" value="Chromosome 14"/>
</dbReference>
<organism evidence="3 4">
    <name type="scientific">Sphagnum troendelagicum</name>
    <dbReference type="NCBI Taxonomy" id="128251"/>
    <lineage>
        <taxon>Eukaryota</taxon>
        <taxon>Viridiplantae</taxon>
        <taxon>Streptophyta</taxon>
        <taxon>Embryophyta</taxon>
        <taxon>Bryophyta</taxon>
        <taxon>Sphagnophytina</taxon>
        <taxon>Sphagnopsida</taxon>
        <taxon>Sphagnales</taxon>
        <taxon>Sphagnaceae</taxon>
        <taxon>Sphagnum</taxon>
    </lineage>
</organism>
<evidence type="ECO:0000256" key="1">
    <source>
        <dbReference type="SAM" id="MobiDB-lite"/>
    </source>
</evidence>
<dbReference type="EMBL" id="OZ019906">
    <property type="protein sequence ID" value="CAK9203346.1"/>
    <property type="molecule type" value="Genomic_DNA"/>
</dbReference>
<reference evidence="3" key="1">
    <citation type="submission" date="2024-02" db="EMBL/GenBank/DDBJ databases">
        <authorList>
            <consortium name="ELIXIR-Norway"/>
            <consortium name="Elixir Norway"/>
        </authorList>
    </citation>
    <scope>NUCLEOTIDE SEQUENCE</scope>
</reference>
<evidence type="ECO:0008006" key="5">
    <source>
        <dbReference type="Google" id="ProtNLM"/>
    </source>
</evidence>
<feature type="region of interest" description="Disordered" evidence="1">
    <location>
        <begin position="328"/>
        <end position="359"/>
    </location>
</feature>
<evidence type="ECO:0000256" key="2">
    <source>
        <dbReference type="SAM" id="Phobius"/>
    </source>
</evidence>
<protein>
    <recommendedName>
        <fullName evidence="5">Transmembrane protein</fullName>
    </recommendedName>
</protein>
<name>A0ABP0TRN5_9BRYO</name>
<dbReference type="PANTHER" id="PTHR33512:SF14">
    <property type="entry name" value="EXPRESSED PROTEIN"/>
    <property type="match status" value="1"/>
</dbReference>
<keyword evidence="2" id="KW-0812">Transmembrane</keyword>
<dbReference type="Pfam" id="PF06697">
    <property type="entry name" value="DUF1191"/>
    <property type="match status" value="1"/>
</dbReference>
<gene>
    <name evidence="3" type="ORF">CSSPTR1EN2_LOCUS6840</name>
</gene>
<feature type="compositionally biased region" description="Pro residues" evidence="1">
    <location>
        <begin position="328"/>
        <end position="339"/>
    </location>
</feature>